<dbReference type="CDD" id="cd06173">
    <property type="entry name" value="MFS_MefA_like"/>
    <property type="match status" value="1"/>
</dbReference>
<dbReference type="PANTHER" id="PTHR23513:SF11">
    <property type="entry name" value="STAPHYLOFERRIN A TRANSPORTER"/>
    <property type="match status" value="1"/>
</dbReference>
<feature type="transmembrane region" description="Helical" evidence="8">
    <location>
        <begin position="12"/>
        <end position="33"/>
    </location>
</feature>
<accession>A0A366DV88</accession>
<reference evidence="9 10" key="1">
    <citation type="submission" date="2018-06" db="EMBL/GenBank/DDBJ databases">
        <title>Genomic Encyclopedia of Type Strains, Phase IV (KMG-IV): sequencing the most valuable type-strain genomes for metagenomic binning, comparative biology and taxonomic classification.</title>
        <authorList>
            <person name="Goeker M."/>
        </authorList>
    </citation>
    <scope>NUCLEOTIDE SEQUENCE [LARGE SCALE GENOMIC DNA]</scope>
    <source>
        <strain evidence="9 10">DSM 44599</strain>
    </source>
</reference>
<keyword evidence="2" id="KW-0813">Transport</keyword>
<comment type="caution">
    <text evidence="9">The sequence shown here is derived from an EMBL/GenBank/DDBJ whole genome shotgun (WGS) entry which is preliminary data.</text>
</comment>
<feature type="transmembrane region" description="Helical" evidence="8">
    <location>
        <begin position="40"/>
        <end position="61"/>
    </location>
</feature>
<feature type="transmembrane region" description="Helical" evidence="8">
    <location>
        <begin position="67"/>
        <end position="92"/>
    </location>
</feature>
<keyword evidence="10" id="KW-1185">Reference proteome</keyword>
<evidence type="ECO:0000256" key="4">
    <source>
        <dbReference type="ARBA" id="ARBA00022692"/>
    </source>
</evidence>
<dbReference type="EMBL" id="QNRE01000002">
    <property type="protein sequence ID" value="RBO94006.1"/>
    <property type="molecule type" value="Genomic_DNA"/>
</dbReference>
<keyword evidence="5 8" id="KW-1133">Transmembrane helix</keyword>
<sequence length="183" mass="19188">MLELTRSATWFGVVLAVGFLPQVLFVVVGGVVADRFRRGTVMVWSNAVSACTQALLAILVLTGTAQIWHIAAVAGVAGTAAAFFGPAANGVIPQPVDHRDLHDANALLRLSMNLAKVLGPGIGGVAVAVFGSGWVIGWDALTFAIAAPAEDKPRTALEPHTTSGPRIDQRTQPDHQPPNPLFR</sequence>
<evidence type="ECO:0000256" key="3">
    <source>
        <dbReference type="ARBA" id="ARBA00022475"/>
    </source>
</evidence>
<evidence type="ECO:0000256" key="7">
    <source>
        <dbReference type="SAM" id="MobiDB-lite"/>
    </source>
</evidence>
<dbReference type="GO" id="GO:0005886">
    <property type="term" value="C:plasma membrane"/>
    <property type="evidence" value="ECO:0007669"/>
    <property type="project" value="UniProtKB-SubCell"/>
</dbReference>
<keyword evidence="3" id="KW-1003">Cell membrane</keyword>
<dbReference type="Gene3D" id="1.20.1250.20">
    <property type="entry name" value="MFS general substrate transporter like domains"/>
    <property type="match status" value="1"/>
</dbReference>
<dbReference type="InterPro" id="IPR010290">
    <property type="entry name" value="TM_effector"/>
</dbReference>
<protein>
    <submittedName>
        <fullName evidence="9">Transmembrane secretion effector</fullName>
    </submittedName>
</protein>
<dbReference type="Proteomes" id="UP000252586">
    <property type="component" value="Unassembled WGS sequence"/>
</dbReference>
<evidence type="ECO:0000313" key="10">
    <source>
        <dbReference type="Proteomes" id="UP000252586"/>
    </source>
</evidence>
<proteinExistence type="predicted"/>
<comment type="subcellular location">
    <subcellularLocation>
        <location evidence="1">Cell membrane</location>
        <topology evidence="1">Multi-pass membrane protein</topology>
    </subcellularLocation>
</comment>
<organism evidence="9 10">
    <name type="scientific">Nocardia puris</name>
    <dbReference type="NCBI Taxonomy" id="208602"/>
    <lineage>
        <taxon>Bacteria</taxon>
        <taxon>Bacillati</taxon>
        <taxon>Actinomycetota</taxon>
        <taxon>Actinomycetes</taxon>
        <taxon>Mycobacteriales</taxon>
        <taxon>Nocardiaceae</taxon>
        <taxon>Nocardia</taxon>
    </lineage>
</organism>
<evidence type="ECO:0000256" key="2">
    <source>
        <dbReference type="ARBA" id="ARBA00022448"/>
    </source>
</evidence>
<name>A0A366DV88_9NOCA</name>
<dbReference type="PANTHER" id="PTHR23513">
    <property type="entry name" value="INTEGRAL MEMBRANE EFFLUX PROTEIN-RELATED"/>
    <property type="match status" value="1"/>
</dbReference>
<evidence type="ECO:0000313" key="9">
    <source>
        <dbReference type="EMBL" id="RBO94006.1"/>
    </source>
</evidence>
<evidence type="ECO:0000256" key="1">
    <source>
        <dbReference type="ARBA" id="ARBA00004651"/>
    </source>
</evidence>
<feature type="transmembrane region" description="Helical" evidence="8">
    <location>
        <begin position="113"/>
        <end position="136"/>
    </location>
</feature>
<keyword evidence="6 8" id="KW-0472">Membrane</keyword>
<evidence type="ECO:0000256" key="6">
    <source>
        <dbReference type="ARBA" id="ARBA00023136"/>
    </source>
</evidence>
<evidence type="ECO:0000256" key="8">
    <source>
        <dbReference type="SAM" id="Phobius"/>
    </source>
</evidence>
<evidence type="ECO:0000256" key="5">
    <source>
        <dbReference type="ARBA" id="ARBA00022989"/>
    </source>
</evidence>
<feature type="region of interest" description="Disordered" evidence="7">
    <location>
        <begin position="152"/>
        <end position="183"/>
    </location>
</feature>
<dbReference type="InterPro" id="IPR036259">
    <property type="entry name" value="MFS_trans_sf"/>
</dbReference>
<gene>
    <name evidence="9" type="ORF">DFR74_102426</name>
</gene>
<keyword evidence="4 8" id="KW-0812">Transmembrane</keyword>
<dbReference type="Pfam" id="PF05977">
    <property type="entry name" value="MFS_3"/>
    <property type="match status" value="1"/>
</dbReference>
<dbReference type="AlphaFoldDB" id="A0A366DV88"/>
<dbReference type="STRING" id="1210090.GCA_001613185_00198"/>
<dbReference type="SUPFAM" id="SSF103473">
    <property type="entry name" value="MFS general substrate transporter"/>
    <property type="match status" value="1"/>
</dbReference>